<accession>A0AAV9MK77</accession>
<name>A0AAV9MK77_9SOLN</name>
<evidence type="ECO:0000313" key="3">
    <source>
        <dbReference type="Proteomes" id="UP001311915"/>
    </source>
</evidence>
<gene>
    <name evidence="2" type="ORF">R3W88_000952</name>
</gene>
<dbReference type="Proteomes" id="UP001311915">
    <property type="component" value="Unassembled WGS sequence"/>
</dbReference>
<keyword evidence="1" id="KW-1133">Transmembrane helix</keyword>
<proteinExistence type="predicted"/>
<reference evidence="2 3" key="1">
    <citation type="submission" date="2023-10" db="EMBL/GenBank/DDBJ databases">
        <title>Genome-Wide Identification Analysis in wild type Solanum Pinnatisectum Reveals Some Genes Defensing Phytophthora Infestans.</title>
        <authorList>
            <person name="Sun C."/>
        </authorList>
    </citation>
    <scope>NUCLEOTIDE SEQUENCE [LARGE SCALE GENOMIC DNA]</scope>
    <source>
        <strain evidence="2">LQN</strain>
        <tissue evidence="2">Leaf</tissue>
    </source>
</reference>
<feature type="transmembrane region" description="Helical" evidence="1">
    <location>
        <begin position="25"/>
        <end position="47"/>
    </location>
</feature>
<keyword evidence="1" id="KW-0812">Transmembrane</keyword>
<comment type="caution">
    <text evidence="2">The sequence shown here is derived from an EMBL/GenBank/DDBJ whole genome shotgun (WGS) entry which is preliminary data.</text>
</comment>
<dbReference type="EMBL" id="JAWPEI010000001">
    <property type="protein sequence ID" value="KAK4737255.1"/>
    <property type="molecule type" value="Genomic_DNA"/>
</dbReference>
<keyword evidence="3" id="KW-1185">Reference proteome</keyword>
<protein>
    <submittedName>
        <fullName evidence="2">Uncharacterized protein</fullName>
    </submittedName>
</protein>
<evidence type="ECO:0000256" key="1">
    <source>
        <dbReference type="SAM" id="Phobius"/>
    </source>
</evidence>
<keyword evidence="1" id="KW-0472">Membrane</keyword>
<dbReference type="AlphaFoldDB" id="A0AAV9MK77"/>
<organism evidence="2 3">
    <name type="scientific">Solanum pinnatisectum</name>
    <name type="common">tansyleaf nightshade</name>
    <dbReference type="NCBI Taxonomy" id="50273"/>
    <lineage>
        <taxon>Eukaryota</taxon>
        <taxon>Viridiplantae</taxon>
        <taxon>Streptophyta</taxon>
        <taxon>Embryophyta</taxon>
        <taxon>Tracheophyta</taxon>
        <taxon>Spermatophyta</taxon>
        <taxon>Magnoliopsida</taxon>
        <taxon>eudicotyledons</taxon>
        <taxon>Gunneridae</taxon>
        <taxon>Pentapetalae</taxon>
        <taxon>asterids</taxon>
        <taxon>lamiids</taxon>
        <taxon>Solanales</taxon>
        <taxon>Solanaceae</taxon>
        <taxon>Solanoideae</taxon>
        <taxon>Solaneae</taxon>
        <taxon>Solanum</taxon>
    </lineage>
</organism>
<evidence type="ECO:0000313" key="2">
    <source>
        <dbReference type="EMBL" id="KAK4737255.1"/>
    </source>
</evidence>
<sequence>MSVWISRRGHKLGFVVRSWRSEIFYFPYFVLTLIFYFELIISIYIWLSTHRRSCIVDTNSRGLHHYDGSLLALVQLWDSRVFIGSSSTIILPICPSNKASLITRDSSDLFPSHREILFRQSMHLILRGPYKDDASLSTKGDQLQLTVASKSKKLTGKATYVNNGVKSPLQTPKAANVTDFEVINVNKSVEKSLAITPFCSNASKTYMSLHEDGISTSATSSSNEISVSLEQH</sequence>